<reference evidence="1" key="1">
    <citation type="submission" date="2017-10" db="EMBL/GenBank/DDBJ databases">
        <title>Genome sequence of cellulolytic Lachnospiraceae bacterium XHS1971 isolated from hotspring sediment.</title>
        <authorList>
            <person name="Vasudevan G."/>
            <person name="Joshi A.J."/>
            <person name="Hivarkar S."/>
            <person name="Lanjekar V.B."/>
            <person name="Dhakephalkar P.K."/>
            <person name="Dagar S."/>
        </authorList>
    </citation>
    <scope>NUCLEOTIDE SEQUENCE</scope>
    <source>
        <strain evidence="1">XHS1971</strain>
    </source>
</reference>
<evidence type="ECO:0000313" key="2">
    <source>
        <dbReference type="Proteomes" id="UP000224460"/>
    </source>
</evidence>
<dbReference type="Proteomes" id="UP000224460">
    <property type="component" value="Unassembled WGS sequence"/>
</dbReference>
<gene>
    <name evidence="1" type="ORF">CS063_16710</name>
</gene>
<name>A0AC61D6E9_9FIRM</name>
<dbReference type="EMBL" id="PEDL01000037">
    <property type="protein sequence ID" value="PHV69270.1"/>
    <property type="molecule type" value="Genomic_DNA"/>
</dbReference>
<sequence length="225" mass="26573">MVFRHEIKHLINEADYLAISKRLKFIAHVDKNAREGKDYKIRSLYFDNYSDKALNEKLLGINNREKFRLRYYNDDTSFIRLEKKSKYNGLCSKVSTFISKEKCNLLIEGEIDFLKESTEPLFNELYVKMKTQLIKPKTIVDYVRQAYIYEPGNVRITFDKSIKTGLFAVDFLNTEKLTVETLDKRYIILEVKYDAFLPQIIADCIQTNERRATAFSKYAVCRMYG</sequence>
<protein>
    <submittedName>
        <fullName evidence="1">Molecular chaperone</fullName>
    </submittedName>
</protein>
<comment type="caution">
    <text evidence="1">The sequence shown here is derived from an EMBL/GenBank/DDBJ whole genome shotgun (WGS) entry which is preliminary data.</text>
</comment>
<proteinExistence type="predicted"/>
<evidence type="ECO:0000313" key="1">
    <source>
        <dbReference type="EMBL" id="PHV69270.1"/>
    </source>
</evidence>
<keyword evidence="2" id="KW-1185">Reference proteome</keyword>
<accession>A0AC61D6E9</accession>
<organism evidence="1 2">
    <name type="scientific">Sporanaerobium hydrogeniformans</name>
    <dbReference type="NCBI Taxonomy" id="3072179"/>
    <lineage>
        <taxon>Bacteria</taxon>
        <taxon>Bacillati</taxon>
        <taxon>Bacillota</taxon>
        <taxon>Clostridia</taxon>
        <taxon>Lachnospirales</taxon>
        <taxon>Lachnospiraceae</taxon>
        <taxon>Sporanaerobium</taxon>
    </lineage>
</organism>